<sequence>MPAFIKCGPLQYADRRCAGRITRSRNRSLVYVYVTMIDLVVFQRSAVRLFRWCRWLLYYLYANVSNLETPTILISNRSMIGPVIIMDYIEAISNAYLTILYAYVYRTPVINIRDPRDAIINFVDRNLSHTITIVCACHQFIAFGL</sequence>
<dbReference type="GeneID" id="105431986"/>
<dbReference type="AlphaFoldDB" id="A0A6I9XH67"/>
<evidence type="ECO:0000313" key="2">
    <source>
        <dbReference type="RefSeq" id="XP_011644833.1"/>
    </source>
</evidence>
<name>A0A6I9XH67_9HYME</name>
<accession>A0A6I9XH67</accession>
<organism evidence="1 2">
    <name type="scientific">Pogonomyrmex barbatus</name>
    <name type="common">red harvester ant</name>
    <dbReference type="NCBI Taxonomy" id="144034"/>
    <lineage>
        <taxon>Eukaryota</taxon>
        <taxon>Metazoa</taxon>
        <taxon>Ecdysozoa</taxon>
        <taxon>Arthropoda</taxon>
        <taxon>Hexapoda</taxon>
        <taxon>Insecta</taxon>
        <taxon>Pterygota</taxon>
        <taxon>Neoptera</taxon>
        <taxon>Endopterygota</taxon>
        <taxon>Hymenoptera</taxon>
        <taxon>Apocrita</taxon>
        <taxon>Aculeata</taxon>
        <taxon>Formicoidea</taxon>
        <taxon>Formicidae</taxon>
        <taxon>Myrmicinae</taxon>
        <taxon>Pogonomyrmex</taxon>
    </lineage>
</organism>
<evidence type="ECO:0000313" key="1">
    <source>
        <dbReference type="Proteomes" id="UP000504615"/>
    </source>
</evidence>
<gene>
    <name evidence="2" type="primary">LOC105431986</name>
</gene>
<dbReference type="KEGG" id="pbar:105431986"/>
<protein>
    <submittedName>
        <fullName evidence="2">Uncharacterized protein LOC105431986 isoform X1</fullName>
    </submittedName>
</protein>
<dbReference type="RefSeq" id="XP_011644833.1">
    <property type="nucleotide sequence ID" value="XM_011646531.1"/>
</dbReference>
<proteinExistence type="predicted"/>
<keyword evidence="1" id="KW-1185">Reference proteome</keyword>
<dbReference type="Proteomes" id="UP000504615">
    <property type="component" value="Unplaced"/>
</dbReference>
<reference evidence="2" key="1">
    <citation type="submission" date="2025-08" db="UniProtKB">
        <authorList>
            <consortium name="RefSeq"/>
        </authorList>
    </citation>
    <scope>IDENTIFICATION</scope>
</reference>